<dbReference type="InterPro" id="IPR005135">
    <property type="entry name" value="Endo/exonuclease/phosphatase"/>
</dbReference>
<dbReference type="InterPro" id="IPR036691">
    <property type="entry name" value="Endo/exonu/phosph_ase_sf"/>
</dbReference>
<sequence length="321" mass="35740">MSSPQPGATPESSKLLLRRLTPIVREGNEQRSSQNFSVLQFNVLADSLCNTQAFPVAPPACLEWEERKFLLLEELSKYGPDIICMEECDKFDEWFSPQLAALGYSGHFTKKQGRGDDGCAMFYRHDKFECVNCVGAPIGSHTQVFMIMQLKPKDGGKHIMVATTHLKATKSTEGEQMRHEQIHFIMEALSEASSNCTEPHVKVLTGDLNASPDSPKYEALVYPAMLNFQKLGFVSAYSYPGNTAADEPPFTSLKIRKENHNLGTSDSQEDDIKLAVFKYTIDFIMYSPQEMRVASLLSMPTEEEAGSNPPIASSAILHTTR</sequence>
<evidence type="ECO:0000256" key="1">
    <source>
        <dbReference type="ARBA" id="ARBA00010774"/>
    </source>
</evidence>
<comment type="similarity">
    <text evidence="1">Belongs to the CCR4/nocturin family.</text>
</comment>
<dbReference type="AlphaFoldDB" id="A0AAE0GZH6"/>
<feature type="region of interest" description="Disordered" evidence="3">
    <location>
        <begin position="301"/>
        <end position="321"/>
    </location>
</feature>
<evidence type="ECO:0000256" key="2">
    <source>
        <dbReference type="ARBA" id="ARBA00022801"/>
    </source>
</evidence>
<proteinExistence type="inferred from homology"/>
<dbReference type="GO" id="GO:0006139">
    <property type="term" value="P:nucleobase-containing compound metabolic process"/>
    <property type="evidence" value="ECO:0007669"/>
    <property type="project" value="UniProtKB-ARBA"/>
</dbReference>
<organism evidence="5 6">
    <name type="scientific">Cymbomonas tetramitiformis</name>
    <dbReference type="NCBI Taxonomy" id="36881"/>
    <lineage>
        <taxon>Eukaryota</taxon>
        <taxon>Viridiplantae</taxon>
        <taxon>Chlorophyta</taxon>
        <taxon>Pyramimonadophyceae</taxon>
        <taxon>Pyramimonadales</taxon>
        <taxon>Pyramimonadaceae</taxon>
        <taxon>Cymbomonas</taxon>
    </lineage>
</organism>
<name>A0AAE0GZH6_9CHLO</name>
<accession>A0AAE0GZH6</accession>
<feature type="domain" description="Endonuclease/exonuclease/phosphatase" evidence="4">
    <location>
        <begin position="41"/>
        <end position="300"/>
    </location>
</feature>
<comment type="caution">
    <text evidence="5">The sequence shown here is derived from an EMBL/GenBank/DDBJ whole genome shotgun (WGS) entry which is preliminary data.</text>
</comment>
<dbReference type="GO" id="GO:0000175">
    <property type="term" value="F:3'-5'-RNA exonuclease activity"/>
    <property type="evidence" value="ECO:0007669"/>
    <property type="project" value="TreeGrafter"/>
</dbReference>
<keyword evidence="6" id="KW-1185">Reference proteome</keyword>
<dbReference type="Gene3D" id="3.60.10.10">
    <property type="entry name" value="Endonuclease/exonuclease/phosphatase"/>
    <property type="match status" value="1"/>
</dbReference>
<evidence type="ECO:0000313" key="5">
    <source>
        <dbReference type="EMBL" id="KAK3287212.1"/>
    </source>
</evidence>
<dbReference type="EMBL" id="LGRX02000960">
    <property type="protein sequence ID" value="KAK3287212.1"/>
    <property type="molecule type" value="Genomic_DNA"/>
</dbReference>
<protein>
    <recommendedName>
        <fullName evidence="4">Endonuclease/exonuclease/phosphatase domain-containing protein</fullName>
    </recommendedName>
</protein>
<dbReference type="Pfam" id="PF03372">
    <property type="entry name" value="Exo_endo_phos"/>
    <property type="match status" value="1"/>
</dbReference>
<evidence type="ECO:0000259" key="4">
    <source>
        <dbReference type="Pfam" id="PF03372"/>
    </source>
</evidence>
<keyword evidence="2" id="KW-0378">Hydrolase</keyword>
<evidence type="ECO:0000313" key="6">
    <source>
        <dbReference type="Proteomes" id="UP001190700"/>
    </source>
</evidence>
<dbReference type="Proteomes" id="UP001190700">
    <property type="component" value="Unassembled WGS sequence"/>
</dbReference>
<dbReference type="InterPro" id="IPR050410">
    <property type="entry name" value="CCR4/nocturin_mRNA_transcr"/>
</dbReference>
<dbReference type="PANTHER" id="PTHR12121:SF45">
    <property type="entry name" value="NOCTURNIN"/>
    <property type="match status" value="1"/>
</dbReference>
<evidence type="ECO:0000256" key="3">
    <source>
        <dbReference type="SAM" id="MobiDB-lite"/>
    </source>
</evidence>
<dbReference type="PANTHER" id="PTHR12121">
    <property type="entry name" value="CARBON CATABOLITE REPRESSOR PROTEIN 4"/>
    <property type="match status" value="1"/>
</dbReference>
<dbReference type="SUPFAM" id="SSF56219">
    <property type="entry name" value="DNase I-like"/>
    <property type="match status" value="1"/>
</dbReference>
<reference evidence="5 6" key="1">
    <citation type="journal article" date="2015" name="Genome Biol. Evol.">
        <title>Comparative Genomics of a Bacterivorous Green Alga Reveals Evolutionary Causalities and Consequences of Phago-Mixotrophic Mode of Nutrition.</title>
        <authorList>
            <person name="Burns J.A."/>
            <person name="Paasch A."/>
            <person name="Narechania A."/>
            <person name="Kim E."/>
        </authorList>
    </citation>
    <scope>NUCLEOTIDE SEQUENCE [LARGE SCALE GENOMIC DNA]</scope>
    <source>
        <strain evidence="5 6">PLY_AMNH</strain>
    </source>
</reference>
<gene>
    <name evidence="5" type="ORF">CYMTET_5268</name>
</gene>